<feature type="transmembrane region" description="Helical" evidence="1">
    <location>
        <begin position="238"/>
        <end position="256"/>
    </location>
</feature>
<feature type="domain" description="Zinc-ribbon" evidence="2">
    <location>
        <begin position="3"/>
        <end position="24"/>
    </location>
</feature>
<keyword evidence="1" id="KW-0472">Membrane</keyword>
<gene>
    <name evidence="3" type="ORF">H9Q76_00275</name>
</gene>
<evidence type="ECO:0000259" key="2">
    <source>
        <dbReference type="Pfam" id="PF13240"/>
    </source>
</evidence>
<feature type="transmembrane region" description="Helical" evidence="1">
    <location>
        <begin position="142"/>
        <end position="167"/>
    </location>
</feature>
<keyword evidence="1" id="KW-0812">Transmembrane</keyword>
<dbReference type="RefSeq" id="WP_118671185.1">
    <property type="nucleotide sequence ID" value="NZ_CP060632.1"/>
</dbReference>
<keyword evidence="1" id="KW-1133">Transmembrane helix</keyword>
<feature type="transmembrane region" description="Helical" evidence="1">
    <location>
        <begin position="179"/>
        <end position="201"/>
    </location>
</feature>
<protein>
    <submittedName>
        <fullName evidence="3">Zinc ribbon domain-containing protein</fullName>
    </submittedName>
</protein>
<keyword evidence="4" id="KW-1185">Reference proteome</keyword>
<dbReference type="EMBL" id="CP060632">
    <property type="protein sequence ID" value="QNL99787.1"/>
    <property type="molecule type" value="Genomic_DNA"/>
</dbReference>
<name>A0A7G9FMK6_9FIRM</name>
<organism evidence="3 4">
    <name type="scientific">Wujia chipingensis</name>
    <dbReference type="NCBI Taxonomy" id="2763670"/>
    <lineage>
        <taxon>Bacteria</taxon>
        <taxon>Bacillati</taxon>
        <taxon>Bacillota</taxon>
        <taxon>Clostridia</taxon>
        <taxon>Lachnospirales</taxon>
        <taxon>Lachnospiraceae</taxon>
        <taxon>Wujia</taxon>
    </lineage>
</organism>
<dbReference type="InterPro" id="IPR026870">
    <property type="entry name" value="Zinc_ribbon_dom"/>
</dbReference>
<dbReference type="Proteomes" id="UP000515819">
    <property type="component" value="Chromosome"/>
</dbReference>
<accession>A0A7G9FMK6</accession>
<evidence type="ECO:0000313" key="4">
    <source>
        <dbReference type="Proteomes" id="UP000515819"/>
    </source>
</evidence>
<evidence type="ECO:0000313" key="3">
    <source>
        <dbReference type="EMBL" id="QNL99787.1"/>
    </source>
</evidence>
<dbReference type="KEGG" id="wcp:H9Q76_00275"/>
<proteinExistence type="predicted"/>
<dbReference type="AlphaFoldDB" id="A0A7G9FMK6"/>
<feature type="transmembrane region" description="Helical" evidence="1">
    <location>
        <begin position="94"/>
        <end position="114"/>
    </location>
</feature>
<sequence length="263" mass="29372">MVCKECGKEIPEGALYCESCGAPLEEPIVLKVSKEDIKRAEKEEKVKAKERAKLAAKNTVKQVPEKKHHRKAADTSKAIDIVGYFQSIGGDMNLLLAFVGSILLYLAPFMNWIWEKLFDVKRKANLFEIGMKSSMVEEDGSILAMGETIVLVLGIIAILVGVWMLLLSACDYIKWLRKYAANPIMRFAPILVMLVIFIIVINNKHYTQSLRVLEDNVRLAKELGTSSNYDAGRGLGPVFYVAGLVIYTLGTVGDFLERKRKNG</sequence>
<evidence type="ECO:0000256" key="1">
    <source>
        <dbReference type="SAM" id="Phobius"/>
    </source>
</evidence>
<dbReference type="Pfam" id="PF13240">
    <property type="entry name" value="Zn_Ribbon_1"/>
    <property type="match status" value="1"/>
</dbReference>
<reference evidence="3 4" key="1">
    <citation type="submission" date="2020-08" db="EMBL/GenBank/DDBJ databases">
        <authorList>
            <person name="Liu C."/>
            <person name="Sun Q."/>
        </authorList>
    </citation>
    <scope>NUCLEOTIDE SEQUENCE [LARGE SCALE GENOMIC DNA]</scope>
    <source>
        <strain evidence="3 4">NSJ-4</strain>
    </source>
</reference>